<keyword evidence="2" id="KW-1185">Reference proteome</keyword>
<name>A0A1H3UDR7_9BACI</name>
<reference evidence="2" key="1">
    <citation type="submission" date="2016-10" db="EMBL/GenBank/DDBJ databases">
        <authorList>
            <person name="Varghese N."/>
            <person name="Submissions S."/>
        </authorList>
    </citation>
    <scope>NUCLEOTIDE SEQUENCE [LARGE SCALE GENOMIC DNA]</scope>
    <source>
        <strain evidence="2">SP</strain>
    </source>
</reference>
<accession>A0A1H3UDR7</accession>
<dbReference type="AlphaFoldDB" id="A0A1H3UDR7"/>
<evidence type="ECO:0000313" key="1">
    <source>
        <dbReference type="EMBL" id="SDZ60590.1"/>
    </source>
</evidence>
<gene>
    <name evidence="1" type="ORF">SAMN05421736_12083</name>
</gene>
<dbReference type="EMBL" id="FNPI01000020">
    <property type="protein sequence ID" value="SDZ60590.1"/>
    <property type="molecule type" value="Genomic_DNA"/>
</dbReference>
<organism evidence="1 2">
    <name type="scientific">Evansella caseinilytica</name>
    <dbReference type="NCBI Taxonomy" id="1503961"/>
    <lineage>
        <taxon>Bacteria</taxon>
        <taxon>Bacillati</taxon>
        <taxon>Bacillota</taxon>
        <taxon>Bacilli</taxon>
        <taxon>Bacillales</taxon>
        <taxon>Bacillaceae</taxon>
        <taxon>Evansella</taxon>
    </lineage>
</organism>
<dbReference type="Proteomes" id="UP000198935">
    <property type="component" value="Unassembled WGS sequence"/>
</dbReference>
<proteinExistence type="predicted"/>
<protein>
    <submittedName>
        <fullName evidence="1">Uncharacterized protein</fullName>
    </submittedName>
</protein>
<dbReference type="STRING" id="1503961.SAMN05421736_12083"/>
<sequence length="58" mass="6366">MPEAGTEQVLVYISDDGGENWDGKVMFTIEANGDVKRSTDFADGFIDSVIRLLGLDKE</sequence>
<evidence type="ECO:0000313" key="2">
    <source>
        <dbReference type="Proteomes" id="UP000198935"/>
    </source>
</evidence>